<comment type="caution">
    <text evidence="3">The sequence shown here is derived from an EMBL/GenBank/DDBJ whole genome shotgun (WGS) entry which is preliminary data.</text>
</comment>
<sequence length="528" mass="54975">MAATDPQPTLRALLARADLALRLASDEAALPPDALDTPLRWVHSSDLADPTPFLADDLLLLTTGTQFMAAPGGVAAPTLPVHPPNTTPAPTTEDAYVARLRARGVRGLGFGTEVVRDGIPAALLDACRDQGMPLFEVPYRTPFIALARANAEAIAAQAYARRTWALSAQRAISLAALRPDGLGATVAELAKQLDAWVGLYDAAGVLTSHRAPRGDLDPDIRAAVDAEAGAVLRRGARAASQFESNGTRVTLQTLGRGGHLRGLIAIVGTELDLEGRSVVTSVIAMAGLALEQNVGLGRARGALRAALVQALQAGDVGLARRVSKELWGPLPPAPVVVAVAPLASGRADAATDWLELRTAERRGALFHGRGADGHVIVVPAGDADLLETFAGLFDAAVGIGDPVDYAGFARAHEQAVVAARRADAGTVASFSAIAGGVFAALDTAEGRALAQARLRPLHAHDQEHGSQLTETVRTWLAHDARIDEAAHALGIHRHTVRARVAQAQQVLGVDLSSFPTRAELWAALVAAG</sequence>
<evidence type="ECO:0000313" key="4">
    <source>
        <dbReference type="Proteomes" id="UP000740605"/>
    </source>
</evidence>
<dbReference type="InterPro" id="IPR025736">
    <property type="entry name" value="PucR_C-HTH_dom"/>
</dbReference>
<dbReference type="InterPro" id="IPR051448">
    <property type="entry name" value="CdaR-like_regulators"/>
</dbReference>
<evidence type="ECO:0000313" key="3">
    <source>
        <dbReference type="EMBL" id="MBT8796495.1"/>
    </source>
</evidence>
<accession>A0ABS5XPP0</accession>
<evidence type="ECO:0000259" key="1">
    <source>
        <dbReference type="Pfam" id="PF07905"/>
    </source>
</evidence>
<dbReference type="RefSeq" id="WP_215485758.1">
    <property type="nucleotide sequence ID" value="NZ_BAAAPJ010000001.1"/>
</dbReference>
<dbReference type="Pfam" id="PF07905">
    <property type="entry name" value="PucR"/>
    <property type="match status" value="1"/>
</dbReference>
<keyword evidence="4" id="KW-1185">Reference proteome</keyword>
<feature type="domain" description="PucR C-terminal helix-turn-helix" evidence="2">
    <location>
        <begin position="468"/>
        <end position="525"/>
    </location>
</feature>
<protein>
    <submittedName>
        <fullName evidence="3">Helix-turn-helix domain-containing protein</fullName>
    </submittedName>
</protein>
<evidence type="ECO:0000259" key="2">
    <source>
        <dbReference type="Pfam" id="PF13556"/>
    </source>
</evidence>
<dbReference type="Gene3D" id="1.10.10.2840">
    <property type="entry name" value="PucR C-terminal helix-turn-helix domain"/>
    <property type="match status" value="1"/>
</dbReference>
<dbReference type="Proteomes" id="UP000740605">
    <property type="component" value="Unassembled WGS sequence"/>
</dbReference>
<reference evidence="3 4" key="1">
    <citation type="submission" date="2021-03" db="EMBL/GenBank/DDBJ databases">
        <title>Microbacterium pauli sp. nov., isolated from microfiltered milk.</title>
        <authorList>
            <person name="Bellassi P."/>
            <person name="Fontana A."/>
            <person name="Callegari M.L."/>
            <person name="Lorenzo M."/>
            <person name="Cappa F."/>
        </authorList>
    </citation>
    <scope>NUCLEOTIDE SEQUENCE [LARGE SCALE GENOMIC DNA]</scope>
    <source>
        <strain evidence="3 4">DSM 18909</strain>
    </source>
</reference>
<dbReference type="InterPro" id="IPR042070">
    <property type="entry name" value="PucR_C-HTH_sf"/>
</dbReference>
<organism evidence="3 4">
    <name type="scientific">Microbacterium flavum</name>
    <dbReference type="NCBI Taxonomy" id="415216"/>
    <lineage>
        <taxon>Bacteria</taxon>
        <taxon>Bacillati</taxon>
        <taxon>Actinomycetota</taxon>
        <taxon>Actinomycetes</taxon>
        <taxon>Micrococcales</taxon>
        <taxon>Microbacteriaceae</taxon>
        <taxon>Microbacterium</taxon>
    </lineage>
</organism>
<dbReference type="Pfam" id="PF13556">
    <property type="entry name" value="HTH_30"/>
    <property type="match status" value="1"/>
</dbReference>
<feature type="domain" description="Purine catabolism PurC-like" evidence="1">
    <location>
        <begin position="91"/>
        <end position="153"/>
    </location>
</feature>
<gene>
    <name evidence="3" type="ORF">J0P97_00185</name>
</gene>
<dbReference type="EMBL" id="JAFLHG010000001">
    <property type="protein sequence ID" value="MBT8796495.1"/>
    <property type="molecule type" value="Genomic_DNA"/>
</dbReference>
<dbReference type="InterPro" id="IPR012914">
    <property type="entry name" value="PucR_dom"/>
</dbReference>
<name>A0ABS5XPP0_9MICO</name>
<proteinExistence type="predicted"/>
<dbReference type="PANTHER" id="PTHR33744">
    <property type="entry name" value="CARBOHYDRATE DIACID REGULATOR"/>
    <property type="match status" value="1"/>
</dbReference>
<dbReference type="PANTHER" id="PTHR33744:SF1">
    <property type="entry name" value="DNA-BINDING TRANSCRIPTIONAL ACTIVATOR ADER"/>
    <property type="match status" value="1"/>
</dbReference>